<comment type="caution">
    <text evidence="3">The sequence shown here is derived from an EMBL/GenBank/DDBJ whole genome shotgun (WGS) entry which is preliminary data.</text>
</comment>
<dbReference type="Proteomes" id="UP001085076">
    <property type="component" value="Miscellaneous, Linkage group lg01"/>
</dbReference>
<reference evidence="3" key="2">
    <citation type="journal article" date="2022" name="Hortic Res">
        <title>The genome of Dioscorea zingiberensis sheds light on the biosynthesis, origin and evolution of the medicinally important diosgenin saponins.</title>
        <authorList>
            <person name="Li Y."/>
            <person name="Tan C."/>
            <person name="Li Z."/>
            <person name="Guo J."/>
            <person name="Li S."/>
            <person name="Chen X."/>
            <person name="Wang C."/>
            <person name="Dai X."/>
            <person name="Yang H."/>
            <person name="Song W."/>
            <person name="Hou L."/>
            <person name="Xu J."/>
            <person name="Tong Z."/>
            <person name="Xu A."/>
            <person name="Yuan X."/>
            <person name="Wang W."/>
            <person name="Yang Q."/>
            <person name="Chen L."/>
            <person name="Sun Z."/>
            <person name="Wang K."/>
            <person name="Pan B."/>
            <person name="Chen J."/>
            <person name="Bao Y."/>
            <person name="Liu F."/>
            <person name="Qi X."/>
            <person name="Gang D.R."/>
            <person name="Wen J."/>
            <person name="Li J."/>
        </authorList>
    </citation>
    <scope>NUCLEOTIDE SEQUENCE</scope>
    <source>
        <strain evidence="3">Dzin_1.0</strain>
    </source>
</reference>
<feature type="compositionally biased region" description="Basic and acidic residues" evidence="1">
    <location>
        <begin position="247"/>
        <end position="261"/>
    </location>
</feature>
<organism evidence="3 4">
    <name type="scientific">Dioscorea zingiberensis</name>
    <dbReference type="NCBI Taxonomy" id="325984"/>
    <lineage>
        <taxon>Eukaryota</taxon>
        <taxon>Viridiplantae</taxon>
        <taxon>Streptophyta</taxon>
        <taxon>Embryophyta</taxon>
        <taxon>Tracheophyta</taxon>
        <taxon>Spermatophyta</taxon>
        <taxon>Magnoliopsida</taxon>
        <taxon>Liliopsida</taxon>
        <taxon>Dioscoreales</taxon>
        <taxon>Dioscoreaceae</taxon>
        <taxon>Dioscorea</taxon>
    </lineage>
</organism>
<dbReference type="AlphaFoldDB" id="A0A9D5D2X6"/>
<sequence length="331" mass="37104">MGQTQQACIVQALPAITAAGTATPTKQNNRKIAQYLRHSSRMEQTQLPCIVQALPATATTDKCTTTKQDTANSKDCDTPSQWDASIIQTPSCSRRTRSQAAPDWTQQEMLILVNEIAALDEGWLKSLSSYQRWKIVSDNCAASDVIRSSNQCKQRWELLLADYRKIRKWESRSRGSSYWSLDGDQRKDFSLPLFFDNQVFDSMNAVIKAQEVQTGLNDSDSEDHIIATDAVEQQMDVDTDSGSEEETWSKTDEKSRDKAQEMASKLEDNAKWIHAILRGELEGMSETELARQQAAELIKAFGDLTGTLDEFIDLIKSGEFEGIRACNSMIP</sequence>
<gene>
    <name evidence="3" type="ORF">J5N97_002489</name>
</gene>
<accession>A0A9D5D2X6</accession>
<feature type="compositionally biased region" description="Acidic residues" evidence="1">
    <location>
        <begin position="235"/>
        <end position="246"/>
    </location>
</feature>
<dbReference type="EMBL" id="JAGGNH010000001">
    <property type="protein sequence ID" value="KAJ0984133.1"/>
    <property type="molecule type" value="Genomic_DNA"/>
</dbReference>
<dbReference type="PROSITE" id="PS50090">
    <property type="entry name" value="MYB_LIKE"/>
    <property type="match status" value="1"/>
</dbReference>
<evidence type="ECO:0000313" key="3">
    <source>
        <dbReference type="EMBL" id="KAJ0984133.1"/>
    </source>
</evidence>
<feature type="domain" description="Myb-like" evidence="2">
    <location>
        <begin position="104"/>
        <end position="160"/>
    </location>
</feature>
<dbReference type="Gene3D" id="1.10.10.60">
    <property type="entry name" value="Homeodomain-like"/>
    <property type="match status" value="1"/>
</dbReference>
<keyword evidence="4" id="KW-1185">Reference proteome</keyword>
<dbReference type="PANTHER" id="PTHR33492">
    <property type="entry name" value="OSJNBA0043A12.37 PROTEIN-RELATED"/>
    <property type="match status" value="1"/>
</dbReference>
<evidence type="ECO:0000256" key="1">
    <source>
        <dbReference type="SAM" id="MobiDB-lite"/>
    </source>
</evidence>
<reference evidence="3" key="1">
    <citation type="submission" date="2021-03" db="EMBL/GenBank/DDBJ databases">
        <authorList>
            <person name="Li Z."/>
            <person name="Yang C."/>
        </authorList>
    </citation>
    <scope>NUCLEOTIDE SEQUENCE</scope>
    <source>
        <strain evidence="3">Dzin_1.0</strain>
        <tissue evidence="3">Leaf</tissue>
    </source>
</reference>
<proteinExistence type="predicted"/>
<dbReference type="PANTHER" id="PTHR33492:SF4">
    <property type="entry name" value="OS02G0174300 PROTEIN"/>
    <property type="match status" value="1"/>
</dbReference>
<evidence type="ECO:0000259" key="2">
    <source>
        <dbReference type="PROSITE" id="PS50090"/>
    </source>
</evidence>
<dbReference type="Pfam" id="PF13837">
    <property type="entry name" value="Myb_DNA-bind_4"/>
    <property type="match status" value="1"/>
</dbReference>
<feature type="region of interest" description="Disordered" evidence="1">
    <location>
        <begin position="235"/>
        <end position="261"/>
    </location>
</feature>
<protein>
    <recommendedName>
        <fullName evidence="2">Myb-like domain-containing protein</fullName>
    </recommendedName>
</protein>
<evidence type="ECO:0000313" key="4">
    <source>
        <dbReference type="Proteomes" id="UP001085076"/>
    </source>
</evidence>
<dbReference type="InterPro" id="IPR001005">
    <property type="entry name" value="SANT/Myb"/>
</dbReference>
<dbReference type="InterPro" id="IPR044822">
    <property type="entry name" value="Myb_DNA-bind_4"/>
</dbReference>
<dbReference type="OrthoDB" id="1927263at2759"/>
<name>A0A9D5D2X6_9LILI</name>